<dbReference type="GO" id="GO:0044780">
    <property type="term" value="P:bacterial-type flagellum assembly"/>
    <property type="evidence" value="ECO:0007669"/>
    <property type="project" value="InterPro"/>
</dbReference>
<feature type="compositionally biased region" description="Polar residues" evidence="8">
    <location>
        <begin position="365"/>
        <end position="375"/>
    </location>
</feature>
<evidence type="ECO:0000313" key="10">
    <source>
        <dbReference type="Proteomes" id="UP000273643"/>
    </source>
</evidence>
<evidence type="ECO:0000256" key="5">
    <source>
        <dbReference type="ARBA" id="ARBA00022989"/>
    </source>
</evidence>
<keyword evidence="4 7" id="KW-0812">Transmembrane</keyword>
<evidence type="ECO:0000256" key="7">
    <source>
        <dbReference type="RuleBase" id="RU364093"/>
    </source>
</evidence>
<feature type="transmembrane region" description="Helical" evidence="7">
    <location>
        <begin position="288"/>
        <end position="309"/>
    </location>
</feature>
<dbReference type="InterPro" id="IPR042194">
    <property type="entry name" value="FHIPEP_1"/>
</dbReference>
<dbReference type="AlphaFoldDB" id="A0A3N1NVR4"/>
<dbReference type="GO" id="GO:0005886">
    <property type="term" value="C:plasma membrane"/>
    <property type="evidence" value="ECO:0007669"/>
    <property type="project" value="UniProtKB-SubCell"/>
</dbReference>
<organism evidence="9 10">
    <name type="scientific">Marinimicrobium koreense</name>
    <dbReference type="NCBI Taxonomy" id="306545"/>
    <lineage>
        <taxon>Bacteria</taxon>
        <taxon>Pseudomonadati</taxon>
        <taxon>Pseudomonadota</taxon>
        <taxon>Gammaproteobacteria</taxon>
        <taxon>Cellvibrionales</taxon>
        <taxon>Cellvibrionaceae</taxon>
        <taxon>Marinimicrobium</taxon>
    </lineage>
</organism>
<protein>
    <recommendedName>
        <fullName evidence="7">Flagellar biosynthesis protein FlhA</fullName>
    </recommendedName>
</protein>
<feature type="transmembrane region" description="Helical" evidence="7">
    <location>
        <begin position="29"/>
        <end position="47"/>
    </location>
</feature>
<comment type="similarity">
    <text evidence="2 7">Belongs to the FHIPEP (flagella/HR/invasion proteins export pore) family.</text>
</comment>
<evidence type="ECO:0000313" key="9">
    <source>
        <dbReference type="EMBL" id="ROQ19959.1"/>
    </source>
</evidence>
<comment type="caution">
    <text evidence="9">The sequence shown here is derived from an EMBL/GenBank/DDBJ whole genome shotgun (WGS) entry which is preliminary data.</text>
</comment>
<dbReference type="PIRSF" id="PIRSF005419">
    <property type="entry name" value="FlhA"/>
    <property type="match status" value="1"/>
</dbReference>
<keyword evidence="7" id="KW-1005">Bacterial flagellum biogenesis</keyword>
<feature type="transmembrane region" description="Helical" evidence="7">
    <location>
        <begin position="216"/>
        <end position="237"/>
    </location>
</feature>
<feature type="transmembrane region" description="Helical" evidence="7">
    <location>
        <begin position="130"/>
        <end position="148"/>
    </location>
</feature>
<feature type="transmembrane region" description="Helical" evidence="7">
    <location>
        <begin position="78"/>
        <end position="95"/>
    </location>
</feature>
<evidence type="ECO:0000256" key="3">
    <source>
        <dbReference type="ARBA" id="ARBA00022475"/>
    </source>
</evidence>
<proteinExistence type="inferred from homology"/>
<evidence type="ECO:0000256" key="6">
    <source>
        <dbReference type="ARBA" id="ARBA00023136"/>
    </source>
</evidence>
<name>A0A3N1NVR4_9GAMM</name>
<comment type="subcellular location">
    <subcellularLocation>
        <location evidence="1 7">Cell membrane</location>
        <topology evidence="1 7">Multi-pass membrane protein</topology>
    </subcellularLocation>
</comment>
<dbReference type="Gene3D" id="1.10.8.540">
    <property type="entry name" value="FHIPEP family, domain 3"/>
    <property type="match status" value="1"/>
</dbReference>
<feature type="transmembrane region" description="Helical" evidence="7">
    <location>
        <begin position="53"/>
        <end position="71"/>
    </location>
</feature>
<dbReference type="RefSeq" id="WP_123637221.1">
    <property type="nucleotide sequence ID" value="NZ_JBHYFO010000020.1"/>
</dbReference>
<keyword evidence="7" id="KW-0813">Transport</keyword>
<dbReference type="Gene3D" id="3.40.30.60">
    <property type="entry name" value="FHIPEP family, domain 1"/>
    <property type="match status" value="1"/>
</dbReference>
<keyword evidence="3 7" id="KW-1003">Cell membrane</keyword>
<gene>
    <name evidence="7" type="primary">flhA</name>
    <name evidence="9" type="ORF">EDC38_0550</name>
</gene>
<keyword evidence="9" id="KW-0969">Cilium</keyword>
<dbReference type="PANTHER" id="PTHR30161">
    <property type="entry name" value="FLAGELLAR EXPORT PROTEIN, MEMBRANE FLHA SUBUNIT-RELATED"/>
    <property type="match status" value="1"/>
</dbReference>
<keyword evidence="9" id="KW-0282">Flagellum</keyword>
<keyword evidence="10" id="KW-1185">Reference proteome</keyword>
<evidence type="ECO:0000256" key="1">
    <source>
        <dbReference type="ARBA" id="ARBA00004651"/>
    </source>
</evidence>
<feature type="region of interest" description="Disordered" evidence="8">
    <location>
        <begin position="343"/>
        <end position="385"/>
    </location>
</feature>
<evidence type="ECO:0000256" key="2">
    <source>
        <dbReference type="ARBA" id="ARBA00008835"/>
    </source>
</evidence>
<reference evidence="9 10" key="1">
    <citation type="submission" date="2018-11" db="EMBL/GenBank/DDBJ databases">
        <title>Genomic Encyclopedia of Type Strains, Phase IV (KMG-IV): sequencing the most valuable type-strain genomes for metagenomic binning, comparative biology and taxonomic classification.</title>
        <authorList>
            <person name="Goeker M."/>
        </authorList>
    </citation>
    <scope>NUCLEOTIDE SEQUENCE [LARGE SCALE GENOMIC DNA]</scope>
    <source>
        <strain evidence="9 10">DSM 16974</strain>
    </source>
</reference>
<evidence type="ECO:0000256" key="4">
    <source>
        <dbReference type="ARBA" id="ARBA00022692"/>
    </source>
</evidence>
<dbReference type="PRINTS" id="PR00949">
    <property type="entry name" value="TYPE3IMAPROT"/>
</dbReference>
<dbReference type="GO" id="GO:0009306">
    <property type="term" value="P:protein secretion"/>
    <property type="evidence" value="ECO:0007669"/>
    <property type="project" value="InterPro"/>
</dbReference>
<sequence length="740" mass="79488">MALPSFSQLNNIDRRAAFNHIRGLGRGNIGIPVLLLMLLGMMILPVPPILLDAFFSFNIALSIVVLLVGVYAMRPLDFAVFPTILLVATLLRLALNVASTRVVLLNGHEGGDAAGKVIEAFGEVVIGGNYAVGLVVFLILMIINFVVVTKGAGRISEVSARFTLDAMPGKQMAIDADLNAGLIDQDEARTRRKEVASEADFYGAMDGASKFVRGDAIAGILILVINIIGGLGIGMIQHDLDFSTALENYILLTIGDGLVAQIPSLLLSTSAAILVTRVNSSEDMREQIMGQMFATPKALAIASGVLLLMGSIPGMPHVAFLGLGFLCGGLAYFIHWRSQQPEAVEEDDYRPGGGRPSGGGGSGPTVTPSAPNPGQASLPPAKESAELDWDDVQPVDIIGLEVGYRLIPLVDRGQGGELLGRIKGVRRKLSQEMGFLIPSVHIRDNLDLLPNKYRISLMGVSLAEAEVYPDREMAINPGQVFGELDGTKTKDPAFGLDAVWIDASQKEKAQTLGYTVVDASTVVATHLNQILQKHTWELLGHEDVQKLLDMLAKNSPKLVEELVPNTISLNVLLKVLQNLLRERVPIRDMRSIAEALAANGSKSQDPAALTNVARVALSRQIVQNIVGSEPEMPVITLEPELEQLLLNTLQQAQKSGADDSAFIEPSLAERLQRSLMEAAQKQEVAGKPLILLVAAPLRNMLARFARNSVPDMNVLAYTEVPENKQISIDATVGAGQTNNR</sequence>
<keyword evidence="9" id="KW-0966">Cell projection</keyword>
<dbReference type="Proteomes" id="UP000273643">
    <property type="component" value="Unassembled WGS sequence"/>
</dbReference>
<dbReference type="InterPro" id="IPR006301">
    <property type="entry name" value="FlhA"/>
</dbReference>
<evidence type="ECO:0000256" key="8">
    <source>
        <dbReference type="SAM" id="MobiDB-lite"/>
    </source>
</evidence>
<dbReference type="EMBL" id="RJUK01000001">
    <property type="protein sequence ID" value="ROQ19959.1"/>
    <property type="molecule type" value="Genomic_DNA"/>
</dbReference>
<accession>A0A3N1NVR4</accession>
<keyword evidence="5 7" id="KW-1133">Transmembrane helix</keyword>
<dbReference type="PANTHER" id="PTHR30161:SF1">
    <property type="entry name" value="FLAGELLAR BIOSYNTHESIS PROTEIN FLHA-RELATED"/>
    <property type="match status" value="1"/>
</dbReference>
<feature type="transmembrane region" description="Helical" evidence="7">
    <location>
        <begin position="249"/>
        <end position="276"/>
    </location>
</feature>
<dbReference type="NCBIfam" id="TIGR01398">
    <property type="entry name" value="FlhA"/>
    <property type="match status" value="1"/>
</dbReference>
<dbReference type="OrthoDB" id="9759185at2"/>
<dbReference type="Gene3D" id="3.40.50.12790">
    <property type="entry name" value="FHIPEP family, domain 4"/>
    <property type="match status" value="1"/>
</dbReference>
<dbReference type="PROSITE" id="PS00994">
    <property type="entry name" value="FHIPEP"/>
    <property type="match status" value="1"/>
</dbReference>
<dbReference type="InterPro" id="IPR025505">
    <property type="entry name" value="FHIPEP_CS"/>
</dbReference>
<dbReference type="InterPro" id="IPR042196">
    <property type="entry name" value="FHIPEP_4"/>
</dbReference>
<dbReference type="Pfam" id="PF00771">
    <property type="entry name" value="FHIPEP"/>
    <property type="match status" value="1"/>
</dbReference>
<comment type="function">
    <text evidence="7">Required for formation of the rod structure of the flagellar apparatus. Together with FliI and FliH, may constitute the export apparatus of flagellin.</text>
</comment>
<keyword evidence="6 7" id="KW-0472">Membrane</keyword>
<dbReference type="InterPro" id="IPR001712">
    <property type="entry name" value="T3SS_FHIPEP"/>
</dbReference>
<keyword evidence="7" id="KW-0653">Protein transport</keyword>
<dbReference type="InterPro" id="IPR042193">
    <property type="entry name" value="FHIPEP_3"/>
</dbReference>
<feature type="compositionally biased region" description="Gly residues" evidence="8">
    <location>
        <begin position="351"/>
        <end position="363"/>
    </location>
</feature>
<keyword evidence="7" id="KW-1006">Bacterial flagellum protein export</keyword>